<reference evidence="1" key="1">
    <citation type="journal article" date="2020" name="mSystems">
        <title>Genome- and Community-Level Interaction Insights into Carbon Utilization and Element Cycling Functions of Hydrothermarchaeota in Hydrothermal Sediment.</title>
        <authorList>
            <person name="Zhou Z."/>
            <person name="Liu Y."/>
            <person name="Xu W."/>
            <person name="Pan J."/>
            <person name="Luo Z.H."/>
            <person name="Li M."/>
        </authorList>
    </citation>
    <scope>NUCLEOTIDE SEQUENCE [LARGE SCALE GENOMIC DNA]</scope>
    <source>
        <strain evidence="1">SpSt-81</strain>
    </source>
</reference>
<dbReference type="Gene3D" id="3.40.50.10640">
    <property type="entry name" value="SSO1389-like"/>
    <property type="match status" value="1"/>
</dbReference>
<name>A0A7C3MKT7_DICTH</name>
<evidence type="ECO:0000313" key="1">
    <source>
        <dbReference type="EMBL" id="HFX13955.1"/>
    </source>
</evidence>
<dbReference type="NCBIfam" id="TIGR02221">
    <property type="entry name" value="cas_TM1812"/>
    <property type="match status" value="1"/>
</dbReference>
<accession>A0A7C3MKT7</accession>
<dbReference type="InterPro" id="IPR011742">
    <property type="entry name" value="CRISPR-assoc_prot_TM1812"/>
</dbReference>
<organism evidence="1">
    <name type="scientific">Dictyoglomus thermophilum</name>
    <dbReference type="NCBI Taxonomy" id="14"/>
    <lineage>
        <taxon>Bacteria</taxon>
        <taxon>Pseudomonadati</taxon>
        <taxon>Dictyoglomota</taxon>
        <taxon>Dictyoglomia</taxon>
        <taxon>Dictyoglomales</taxon>
        <taxon>Dictyoglomaceae</taxon>
        <taxon>Dictyoglomus</taxon>
    </lineage>
</organism>
<dbReference type="AlphaFoldDB" id="A0A7C3MKT7"/>
<dbReference type="EMBL" id="DTIN01000030">
    <property type="protein sequence ID" value="HFX13955.1"/>
    <property type="molecule type" value="Genomic_DNA"/>
</dbReference>
<sequence>MKNILLSIIGIGRNQSGKGYIKTKYKFENGQTYETAFFGSALYRYLFNEKNIDKWYILGTDKSSWSEIIDTIDEDYKNNLEELYYKVWDEERSGISKNTLNEWQEKLSNYIPGIELINIDPLDYKFYVEFLIKNLPDDELYIILDITHGYRFMPFILSFSIMYIKNFKKIVDLDIYYGALEMKGDEAPVIKIDFINELFKLTTSYEIYKYSGYFPEILKNLGIQNTENTYFQIEMNWRPQKELKEITAKLDNIEESYKTLCAENIKKELQPLLEKELLEDRMIERAKYFFEKNQYLKSLILIYEAITIRMLKRLGITKIHDIPNRKEFLRDKIPQILKEKWMQDNFKILEGVRNSAVHGNIRDSSLYQHIKDREKFSELFKSSLILYEKLKK</sequence>
<dbReference type="SUPFAM" id="SSF160980">
    <property type="entry name" value="SSO1389-like"/>
    <property type="match status" value="1"/>
</dbReference>
<comment type="caution">
    <text evidence="1">The sequence shown here is derived from an EMBL/GenBank/DDBJ whole genome shotgun (WGS) entry which is preliminary data.</text>
</comment>
<protein>
    <submittedName>
        <fullName evidence="1">TIGR02221 family CRISPR-associated protein</fullName>
    </submittedName>
</protein>
<dbReference type="NCBIfam" id="TIGR02549">
    <property type="entry name" value="CRISPR_DxTHG"/>
    <property type="match status" value="1"/>
</dbReference>
<proteinExistence type="predicted"/>
<gene>
    <name evidence="1" type="ORF">ENW00_07415</name>
</gene>
<dbReference type="InterPro" id="IPR013383">
    <property type="entry name" value="CRISPR-assoc_prot_DxTHG_CS"/>
</dbReference>